<comment type="caution">
    <text evidence="1">The sequence shown here is derived from an EMBL/GenBank/DDBJ whole genome shotgun (WGS) entry which is preliminary data.</text>
</comment>
<evidence type="ECO:0000313" key="2">
    <source>
        <dbReference type="Proteomes" id="UP001597343"/>
    </source>
</evidence>
<gene>
    <name evidence="1" type="ORF">ACFSOY_14995</name>
</gene>
<proteinExistence type="predicted"/>
<evidence type="ECO:0000313" key="1">
    <source>
        <dbReference type="EMBL" id="MFD2171274.1"/>
    </source>
</evidence>
<organism evidence="1 2">
    <name type="scientific">Tumebacillus lipolyticus</name>
    <dbReference type="NCBI Taxonomy" id="1280370"/>
    <lineage>
        <taxon>Bacteria</taxon>
        <taxon>Bacillati</taxon>
        <taxon>Bacillota</taxon>
        <taxon>Bacilli</taxon>
        <taxon>Bacillales</taxon>
        <taxon>Alicyclobacillaceae</taxon>
        <taxon>Tumebacillus</taxon>
    </lineage>
</organism>
<protein>
    <submittedName>
        <fullName evidence="1">Uncharacterized protein</fullName>
    </submittedName>
</protein>
<name>A0ABW5A012_9BACL</name>
<dbReference type="EMBL" id="JBHUIO010000009">
    <property type="protein sequence ID" value="MFD2171274.1"/>
    <property type="molecule type" value="Genomic_DNA"/>
</dbReference>
<reference evidence="2" key="1">
    <citation type="journal article" date="2019" name="Int. J. Syst. Evol. Microbiol.">
        <title>The Global Catalogue of Microorganisms (GCM) 10K type strain sequencing project: providing services to taxonomists for standard genome sequencing and annotation.</title>
        <authorList>
            <consortium name="The Broad Institute Genomics Platform"/>
            <consortium name="The Broad Institute Genome Sequencing Center for Infectious Disease"/>
            <person name="Wu L."/>
            <person name="Ma J."/>
        </authorList>
    </citation>
    <scope>NUCLEOTIDE SEQUENCE [LARGE SCALE GENOMIC DNA]</scope>
    <source>
        <strain evidence="2">CGMCC 1.13574</strain>
    </source>
</reference>
<dbReference type="RefSeq" id="WP_386047943.1">
    <property type="nucleotide sequence ID" value="NZ_JBHUIO010000009.1"/>
</dbReference>
<accession>A0ABW5A012</accession>
<keyword evidence="2" id="KW-1185">Reference proteome</keyword>
<dbReference type="Proteomes" id="UP001597343">
    <property type="component" value="Unassembled WGS sequence"/>
</dbReference>
<sequence length="60" mass="7031">MRSDSFKMINLYELPVDDVKRIVDVLQNDLKEYEQLDADFGPGTEEILKSFVEELSKHLE</sequence>